<dbReference type="OrthoDB" id="40579at2759"/>
<dbReference type="GO" id="GO:0016791">
    <property type="term" value="F:phosphatase activity"/>
    <property type="evidence" value="ECO:0007669"/>
    <property type="project" value="TreeGrafter"/>
</dbReference>
<dbReference type="SFLD" id="SFLDS00003">
    <property type="entry name" value="Haloacid_Dehalogenase"/>
    <property type="match status" value="1"/>
</dbReference>
<reference evidence="1" key="1">
    <citation type="journal article" date="2020" name="Stud. Mycol.">
        <title>101 Dothideomycetes genomes: a test case for predicting lifestyles and emergence of pathogens.</title>
        <authorList>
            <person name="Haridas S."/>
            <person name="Albert R."/>
            <person name="Binder M."/>
            <person name="Bloem J."/>
            <person name="Labutti K."/>
            <person name="Salamov A."/>
            <person name="Andreopoulos B."/>
            <person name="Baker S."/>
            <person name="Barry K."/>
            <person name="Bills G."/>
            <person name="Bluhm B."/>
            <person name="Cannon C."/>
            <person name="Castanera R."/>
            <person name="Culley D."/>
            <person name="Daum C."/>
            <person name="Ezra D."/>
            <person name="Gonzalez J."/>
            <person name="Henrissat B."/>
            <person name="Kuo A."/>
            <person name="Liang C."/>
            <person name="Lipzen A."/>
            <person name="Lutzoni F."/>
            <person name="Magnuson J."/>
            <person name="Mondo S."/>
            <person name="Nolan M."/>
            <person name="Ohm R."/>
            <person name="Pangilinan J."/>
            <person name="Park H.-J."/>
            <person name="Ramirez L."/>
            <person name="Alfaro M."/>
            <person name="Sun H."/>
            <person name="Tritt A."/>
            <person name="Yoshinaga Y."/>
            <person name="Zwiers L.-H."/>
            <person name="Turgeon B."/>
            <person name="Goodwin S."/>
            <person name="Spatafora J."/>
            <person name="Crous P."/>
            <person name="Grigoriev I."/>
        </authorList>
    </citation>
    <scope>NUCLEOTIDE SEQUENCE</scope>
    <source>
        <strain evidence="1">CBS 480.64</strain>
    </source>
</reference>
<dbReference type="Gene3D" id="3.40.50.1000">
    <property type="entry name" value="HAD superfamily/HAD-like"/>
    <property type="match status" value="1"/>
</dbReference>
<dbReference type="InterPro" id="IPR023214">
    <property type="entry name" value="HAD_sf"/>
</dbReference>
<dbReference type="EMBL" id="MU005995">
    <property type="protein sequence ID" value="KAF2859267.1"/>
    <property type="molecule type" value="Genomic_DNA"/>
</dbReference>
<accession>A0A6A7BWB1</accession>
<evidence type="ECO:0000313" key="1">
    <source>
        <dbReference type="EMBL" id="KAF2859267.1"/>
    </source>
</evidence>
<dbReference type="Gene3D" id="1.10.150.240">
    <property type="entry name" value="Putative phosphatase, domain 2"/>
    <property type="match status" value="1"/>
</dbReference>
<protein>
    <submittedName>
        <fullName evidence="1">HAD-like protein</fullName>
    </submittedName>
</protein>
<dbReference type="PANTHER" id="PTHR18901">
    <property type="entry name" value="2-DEOXYGLUCOSE-6-PHOSPHATE PHOSPHATASE 2"/>
    <property type="match status" value="1"/>
</dbReference>
<dbReference type="SFLD" id="SFLDG01129">
    <property type="entry name" value="C1.5:_HAD__Beta-PGM__Phosphata"/>
    <property type="match status" value="1"/>
</dbReference>
<organism evidence="1 2">
    <name type="scientific">Piedraia hortae CBS 480.64</name>
    <dbReference type="NCBI Taxonomy" id="1314780"/>
    <lineage>
        <taxon>Eukaryota</taxon>
        <taxon>Fungi</taxon>
        <taxon>Dikarya</taxon>
        <taxon>Ascomycota</taxon>
        <taxon>Pezizomycotina</taxon>
        <taxon>Dothideomycetes</taxon>
        <taxon>Dothideomycetidae</taxon>
        <taxon>Capnodiales</taxon>
        <taxon>Piedraiaceae</taxon>
        <taxon>Piedraia</taxon>
    </lineage>
</organism>
<proteinExistence type="predicted"/>
<evidence type="ECO:0000313" key="2">
    <source>
        <dbReference type="Proteomes" id="UP000799421"/>
    </source>
</evidence>
<keyword evidence="2" id="KW-1185">Reference proteome</keyword>
<dbReference type="Proteomes" id="UP000799421">
    <property type="component" value="Unassembled WGS sequence"/>
</dbReference>
<name>A0A6A7BWB1_9PEZI</name>
<gene>
    <name evidence="1" type="ORF">K470DRAFT_259028</name>
</gene>
<dbReference type="Pfam" id="PF00702">
    <property type="entry name" value="Hydrolase"/>
    <property type="match status" value="1"/>
</dbReference>
<dbReference type="PANTHER" id="PTHR18901:SF38">
    <property type="entry name" value="PSEUDOURIDINE-5'-PHOSPHATASE"/>
    <property type="match status" value="1"/>
</dbReference>
<dbReference type="AlphaFoldDB" id="A0A6A7BWB1"/>
<dbReference type="FunFam" id="1.10.150.240:FF:000001">
    <property type="entry name" value="Haloacid dehalogenase-like hydrolase domain"/>
    <property type="match status" value="1"/>
</dbReference>
<dbReference type="InterPro" id="IPR036412">
    <property type="entry name" value="HAD-like_sf"/>
</dbReference>
<dbReference type="InterPro" id="IPR023198">
    <property type="entry name" value="PGP-like_dom2"/>
</dbReference>
<sequence>MSPKTPPAIKACLFDMDGLLINSEDIYTLCTNLVLAKYHRSPLPWSIKAQMQGRPASAASEILASWAQLPITIPETNALMRAYQYEHFPTCAPLPGVEDLLKNLLSANVEIALATSSQKENYERKTNHLGCLFGLFPEKQRILGDDKRIPPGRGKPYPEIYELALGMVNERREMEGKGVIEAAECLVLEDSVVGVEAGRRAGMQVLWCPHPGLYGEVGRDMDKILAGGMGEEKQAGEIGDGWGRYVPSLEEFPYKDYGIKVPGAGE</sequence>
<dbReference type="SUPFAM" id="SSF56784">
    <property type="entry name" value="HAD-like"/>
    <property type="match status" value="1"/>
</dbReference>